<dbReference type="EMBL" id="JBHSJB010000017">
    <property type="protein sequence ID" value="MFC5056014.1"/>
    <property type="molecule type" value="Genomic_DNA"/>
</dbReference>
<protein>
    <recommendedName>
        <fullName evidence="3">ATP-grasp domain-containing protein</fullName>
    </recommendedName>
</protein>
<dbReference type="Proteomes" id="UP001595833">
    <property type="component" value="Unassembled WGS sequence"/>
</dbReference>
<feature type="domain" description="ATP-grasp" evidence="3">
    <location>
        <begin position="121"/>
        <end position="298"/>
    </location>
</feature>
<keyword evidence="1" id="KW-0547">Nucleotide-binding</keyword>
<feature type="compositionally biased region" description="Basic and acidic residues" evidence="2">
    <location>
        <begin position="467"/>
        <end position="476"/>
    </location>
</feature>
<evidence type="ECO:0000256" key="2">
    <source>
        <dbReference type="SAM" id="MobiDB-lite"/>
    </source>
</evidence>
<evidence type="ECO:0000313" key="4">
    <source>
        <dbReference type="EMBL" id="MFC5056014.1"/>
    </source>
</evidence>
<gene>
    <name evidence="4" type="ORF">ACFPFM_19935</name>
</gene>
<dbReference type="InterPro" id="IPR011761">
    <property type="entry name" value="ATP-grasp"/>
</dbReference>
<proteinExistence type="predicted"/>
<dbReference type="PROSITE" id="PS50975">
    <property type="entry name" value="ATP_GRASP"/>
    <property type="match status" value="1"/>
</dbReference>
<evidence type="ECO:0000313" key="5">
    <source>
        <dbReference type="Proteomes" id="UP001595833"/>
    </source>
</evidence>
<dbReference type="RefSeq" id="WP_344039703.1">
    <property type="nucleotide sequence ID" value="NZ_BAAAKE010000018.1"/>
</dbReference>
<feature type="compositionally biased region" description="Basic and acidic residues" evidence="2">
    <location>
        <begin position="401"/>
        <end position="417"/>
    </location>
</feature>
<comment type="caution">
    <text evidence="4">The sequence shown here is derived from an EMBL/GenBank/DDBJ whole genome shotgun (WGS) entry which is preliminary data.</text>
</comment>
<sequence length="476" mass="50202">MTPRRVLLSDGSGVSSAQVARLLGEDGHHVEVLDSGGALLTRSIRWVRAVHAVPPFGADPFAWLNAALQVLERGGFDALLATQEQVAVLALEAHRVRDLGVGLAVPDFTALARVQDKAEAWRTLRELGLPHPVTKLVAKPEDLLTQVDLPGYVKTRIGTGSRGVRLVRDRADLVRVAVEFAGEADHGGILVQERLDGPLVMVQSVFDRGRLVAWHAALRVREGVGGAALVKEGVDLPAVAEHLAVLGSDLGWHGALSADAVLTPDGPAYIDLNPRLVEPGNARRCGTDLTGALLRVSLGESPVPQPNRFGQRTHQLLLALLTAASRGRAAVLGELASVALRRGGAEELTPPWRDRWAAVLLAKATALLLANPKRARLLADGTVGDYALTADGWRRLCEVHGNHNDPADPADPADRADPVGPADPTDPVDPADPADPAAADNPAAAPAANLAADPVEYSPCAGTLDHPPPDRADHPR</sequence>
<evidence type="ECO:0000259" key="3">
    <source>
        <dbReference type="PROSITE" id="PS50975"/>
    </source>
</evidence>
<keyword evidence="5" id="KW-1185">Reference proteome</keyword>
<accession>A0ABV9Y0B9</accession>
<feature type="compositionally biased region" description="Low complexity" evidence="2">
    <location>
        <begin position="434"/>
        <end position="454"/>
    </location>
</feature>
<dbReference type="Gene3D" id="3.30.470.20">
    <property type="entry name" value="ATP-grasp fold, B domain"/>
    <property type="match status" value="1"/>
</dbReference>
<feature type="region of interest" description="Disordered" evidence="2">
    <location>
        <begin position="401"/>
        <end position="476"/>
    </location>
</feature>
<evidence type="ECO:0000256" key="1">
    <source>
        <dbReference type="PROSITE-ProRule" id="PRU00409"/>
    </source>
</evidence>
<organism evidence="4 5">
    <name type="scientific">Saccharothrix xinjiangensis</name>
    <dbReference type="NCBI Taxonomy" id="204798"/>
    <lineage>
        <taxon>Bacteria</taxon>
        <taxon>Bacillati</taxon>
        <taxon>Actinomycetota</taxon>
        <taxon>Actinomycetes</taxon>
        <taxon>Pseudonocardiales</taxon>
        <taxon>Pseudonocardiaceae</taxon>
        <taxon>Saccharothrix</taxon>
    </lineage>
</organism>
<keyword evidence="1" id="KW-0067">ATP-binding</keyword>
<reference evidence="5" key="1">
    <citation type="journal article" date="2019" name="Int. J. Syst. Evol. Microbiol.">
        <title>The Global Catalogue of Microorganisms (GCM) 10K type strain sequencing project: providing services to taxonomists for standard genome sequencing and annotation.</title>
        <authorList>
            <consortium name="The Broad Institute Genomics Platform"/>
            <consortium name="The Broad Institute Genome Sequencing Center for Infectious Disease"/>
            <person name="Wu L."/>
            <person name="Ma J."/>
        </authorList>
    </citation>
    <scope>NUCLEOTIDE SEQUENCE [LARGE SCALE GENOMIC DNA]</scope>
    <source>
        <strain evidence="5">KCTC 12848</strain>
    </source>
</reference>
<name>A0ABV9Y0B9_9PSEU</name>
<dbReference type="SUPFAM" id="SSF56059">
    <property type="entry name" value="Glutathione synthetase ATP-binding domain-like"/>
    <property type="match status" value="1"/>
</dbReference>